<accession>A0A9N8S271</accession>
<dbReference type="GO" id="GO:0006635">
    <property type="term" value="P:fatty acid beta-oxidation"/>
    <property type="evidence" value="ECO:0007669"/>
    <property type="project" value="TreeGrafter"/>
</dbReference>
<dbReference type="EMBL" id="CAJQZC010000013">
    <property type="protein sequence ID" value="CAG4922343.1"/>
    <property type="molecule type" value="Genomic_DNA"/>
</dbReference>
<dbReference type="Gene3D" id="3.90.226.10">
    <property type="entry name" value="2-enoyl-CoA Hydratase, Chain A, domain 1"/>
    <property type="match status" value="2"/>
</dbReference>
<evidence type="ECO:0000256" key="1">
    <source>
        <dbReference type="SAM" id="MobiDB-lite"/>
    </source>
</evidence>
<comment type="caution">
    <text evidence="2">The sequence shown here is derived from an EMBL/GenBank/DDBJ whole genome shotgun (WGS) entry which is preliminary data.</text>
</comment>
<evidence type="ECO:0000313" key="2">
    <source>
        <dbReference type="EMBL" id="CAG4922343.1"/>
    </source>
</evidence>
<dbReference type="SUPFAM" id="SSF52096">
    <property type="entry name" value="ClpP/crotonase"/>
    <property type="match status" value="2"/>
</dbReference>
<dbReference type="PANTHER" id="PTHR11941:SF54">
    <property type="entry name" value="ENOYL-COA HYDRATASE, MITOCHONDRIAL"/>
    <property type="match status" value="1"/>
</dbReference>
<evidence type="ECO:0000313" key="3">
    <source>
        <dbReference type="Proteomes" id="UP000789704"/>
    </source>
</evidence>
<dbReference type="InterPro" id="IPR017633">
    <property type="entry name" value="Benz-CoA_dihydrodiol_lyase"/>
</dbReference>
<organism evidence="2 3">
    <name type="scientific">Paraburkholderia saeva</name>
    <dbReference type="NCBI Taxonomy" id="2777537"/>
    <lineage>
        <taxon>Bacteria</taxon>
        <taxon>Pseudomonadati</taxon>
        <taxon>Pseudomonadota</taxon>
        <taxon>Betaproteobacteria</taxon>
        <taxon>Burkholderiales</taxon>
        <taxon>Burkholderiaceae</taxon>
        <taxon>Paraburkholderia</taxon>
    </lineage>
</organism>
<dbReference type="NCBIfam" id="TIGR03222">
    <property type="entry name" value="benzo_boxC"/>
    <property type="match status" value="1"/>
</dbReference>
<name>A0A9N8S271_9BURK</name>
<sequence length="582" mass="63751">MSVAQSVEQGTPAGVMPVSQTAASPAQASAAPVGPRVDYRTEPSRYKHWKLTFDGPVATLGVDIAEDGGIREGYKLKLNSYDLGVDIELHDAIQRIRFEHPEVRTVVVTSLKDRVFCSGANIFMLGLSSHAWKVNFCKFTNETRNGLEDSSRHSGIKFLAAVNGACAGGGYEMALACDEIYLVDDRSSSVALPEVPLLGVLPGTGGLTRVTDKRKVRHDRADIFCTIVEGVRGERAKQWRLVDEVVKPNVFKQTVQARALELAAQSDRPAGAKGVTLTRVERQDREDGIGYATVDVTIDRTKRTATFTAKAPSGNQPADIDAIVAAGANWWPLQFARELDDAILSMRTNELDIGTWIFKTEGDARALLAADATLLQHKEHWFVRETIGMLRRTLARIDVSSRSLFALIEPGSCFAGTFAELAFATDRTYMAALPGNEDEEPAITLSDVNFGLYPMITGQSRIGRRFYDETGPMQAAREQTGKPVKAVEAERLGLVTASPDDIDWADEIRIAIEERAAMSPDALTGLEANLRFNGPETMNTRIFGRLSAWQNWIFNRPNAVGEKGALKVYGKGSKAQFDLNRV</sequence>
<dbReference type="GO" id="GO:0016829">
    <property type="term" value="F:lyase activity"/>
    <property type="evidence" value="ECO:0007669"/>
    <property type="project" value="UniProtKB-KW"/>
</dbReference>
<dbReference type="Pfam" id="PF00378">
    <property type="entry name" value="ECH_1"/>
    <property type="match status" value="1"/>
</dbReference>
<keyword evidence="2" id="KW-0456">Lyase</keyword>
<protein>
    <submittedName>
        <fullName evidence="2">Benzoyl-CoA-dihydrodiol lyase</fullName>
        <ecNumber evidence="2">4.1.2.44</ecNumber>
    </submittedName>
</protein>
<dbReference type="CDD" id="cd06558">
    <property type="entry name" value="crotonase-like"/>
    <property type="match status" value="1"/>
</dbReference>
<feature type="region of interest" description="Disordered" evidence="1">
    <location>
        <begin position="1"/>
        <end position="39"/>
    </location>
</feature>
<dbReference type="InterPro" id="IPR029045">
    <property type="entry name" value="ClpP/crotonase-like_dom_sf"/>
</dbReference>
<reference evidence="2" key="1">
    <citation type="submission" date="2021-04" db="EMBL/GenBank/DDBJ databases">
        <authorList>
            <person name="Vanwijnsberghe S."/>
        </authorList>
    </citation>
    <scope>NUCLEOTIDE SEQUENCE</scope>
    <source>
        <strain evidence="2">LMG 31841</strain>
    </source>
</reference>
<dbReference type="AlphaFoldDB" id="A0A9N8S271"/>
<gene>
    <name evidence="2" type="primary">boxC</name>
    <name evidence="2" type="ORF">LMG31841_05180</name>
</gene>
<dbReference type="EC" id="4.1.2.44" evidence="2"/>
<dbReference type="InterPro" id="IPR001753">
    <property type="entry name" value="Enoyl-CoA_hydra/iso"/>
</dbReference>
<proteinExistence type="predicted"/>
<keyword evidence="3" id="KW-1185">Reference proteome</keyword>
<feature type="compositionally biased region" description="Low complexity" evidence="1">
    <location>
        <begin position="17"/>
        <end position="33"/>
    </location>
</feature>
<dbReference type="Proteomes" id="UP000789704">
    <property type="component" value="Unassembled WGS sequence"/>
</dbReference>
<dbReference type="PANTHER" id="PTHR11941">
    <property type="entry name" value="ENOYL-COA HYDRATASE-RELATED"/>
    <property type="match status" value="1"/>
</dbReference>